<keyword evidence="4 7" id="KW-0812">Transmembrane</keyword>
<keyword evidence="6 7" id="KW-0472">Membrane</keyword>
<keyword evidence="3" id="KW-1003">Cell membrane</keyword>
<comment type="function">
    <text evidence="7">Part of the tripartite ATP-independent periplasmic (TRAP) transport system.</text>
</comment>
<dbReference type="GO" id="GO:0005886">
    <property type="term" value="C:plasma membrane"/>
    <property type="evidence" value="ECO:0007669"/>
    <property type="project" value="UniProtKB-SubCell"/>
</dbReference>
<accession>A0A367WP54</accession>
<dbReference type="Proteomes" id="UP000252255">
    <property type="component" value="Unassembled WGS sequence"/>
</dbReference>
<dbReference type="Pfam" id="PF04290">
    <property type="entry name" value="DctQ"/>
    <property type="match status" value="1"/>
</dbReference>
<organism evidence="9 10">
    <name type="scientific">Thalassospira profundimaris</name>
    <dbReference type="NCBI Taxonomy" id="502049"/>
    <lineage>
        <taxon>Bacteria</taxon>
        <taxon>Pseudomonadati</taxon>
        <taxon>Pseudomonadota</taxon>
        <taxon>Alphaproteobacteria</taxon>
        <taxon>Rhodospirillales</taxon>
        <taxon>Thalassospiraceae</taxon>
        <taxon>Thalassospira</taxon>
    </lineage>
</organism>
<evidence type="ECO:0000256" key="1">
    <source>
        <dbReference type="ARBA" id="ARBA00004651"/>
    </source>
</evidence>
<comment type="caution">
    <text evidence="7">Lacks conserved residue(s) required for the propagation of feature annotation.</text>
</comment>
<dbReference type="GO" id="GO:0022857">
    <property type="term" value="F:transmembrane transporter activity"/>
    <property type="evidence" value="ECO:0007669"/>
    <property type="project" value="UniProtKB-UniRule"/>
</dbReference>
<evidence type="ECO:0000256" key="3">
    <source>
        <dbReference type="ARBA" id="ARBA00022475"/>
    </source>
</evidence>
<comment type="subcellular location">
    <subcellularLocation>
        <location evidence="7">Cell inner membrane</location>
        <topology evidence="7">Multi-pass membrane protein</topology>
    </subcellularLocation>
    <subcellularLocation>
        <location evidence="1">Cell membrane</location>
        <topology evidence="1">Multi-pass membrane protein</topology>
    </subcellularLocation>
</comment>
<feature type="transmembrane region" description="Helical" evidence="7">
    <location>
        <begin position="32"/>
        <end position="53"/>
    </location>
</feature>
<dbReference type="InterPro" id="IPR055348">
    <property type="entry name" value="DctQ"/>
</dbReference>
<dbReference type="AlphaFoldDB" id="A0A367WP54"/>
<comment type="subunit">
    <text evidence="7">The complex comprises the extracytoplasmic solute receptor protein and the two transmembrane proteins.</text>
</comment>
<reference evidence="9 10" key="1">
    <citation type="submission" date="2014-07" db="EMBL/GenBank/DDBJ databases">
        <title>Draft genome sequence of Thalassospira profundimaris PR54-5.</title>
        <authorList>
            <person name="Lai Q."/>
            <person name="Shao Z."/>
        </authorList>
    </citation>
    <scope>NUCLEOTIDE SEQUENCE [LARGE SCALE GENOMIC DNA]</scope>
    <source>
        <strain evidence="9 10">PR54-5</strain>
    </source>
</reference>
<evidence type="ECO:0000256" key="4">
    <source>
        <dbReference type="ARBA" id="ARBA00022692"/>
    </source>
</evidence>
<evidence type="ECO:0000256" key="5">
    <source>
        <dbReference type="ARBA" id="ARBA00022989"/>
    </source>
</evidence>
<protein>
    <recommendedName>
        <fullName evidence="7">TRAP transporter small permease protein</fullName>
    </recommendedName>
</protein>
<evidence type="ECO:0000259" key="8">
    <source>
        <dbReference type="Pfam" id="PF04290"/>
    </source>
</evidence>
<sequence>MSFVGISIGIRLGSHISVDFLDAFVPEKYVPALHAIAMALGIIFAIALIYYGGKLFLPPWARSVIPASYSMIRRLILSLLTALRTELIEGKSRALTPPFP</sequence>
<comment type="caution">
    <text evidence="9">The sequence shown here is derived from an EMBL/GenBank/DDBJ whole genome shotgun (WGS) entry which is preliminary data.</text>
</comment>
<keyword evidence="7" id="KW-0997">Cell inner membrane</keyword>
<evidence type="ECO:0000256" key="2">
    <source>
        <dbReference type="ARBA" id="ARBA00022448"/>
    </source>
</evidence>
<keyword evidence="5 7" id="KW-1133">Transmembrane helix</keyword>
<evidence type="ECO:0000256" key="7">
    <source>
        <dbReference type="RuleBase" id="RU369079"/>
    </source>
</evidence>
<evidence type="ECO:0000313" key="9">
    <source>
        <dbReference type="EMBL" id="RCK43256.1"/>
    </source>
</evidence>
<evidence type="ECO:0000256" key="6">
    <source>
        <dbReference type="ARBA" id="ARBA00023136"/>
    </source>
</evidence>
<comment type="similarity">
    <text evidence="7">Belongs to the TRAP transporter small permease family.</text>
</comment>
<dbReference type="EMBL" id="JPWI01000015">
    <property type="protein sequence ID" value="RCK43256.1"/>
    <property type="molecule type" value="Genomic_DNA"/>
</dbReference>
<keyword evidence="2 7" id="KW-0813">Transport</keyword>
<proteinExistence type="inferred from homology"/>
<feature type="domain" description="Tripartite ATP-independent periplasmic transporters DctQ component" evidence="8">
    <location>
        <begin position="1"/>
        <end position="59"/>
    </location>
</feature>
<gene>
    <name evidence="9" type="ORF">TH30_19785</name>
</gene>
<evidence type="ECO:0000313" key="10">
    <source>
        <dbReference type="Proteomes" id="UP000252255"/>
    </source>
</evidence>
<name>A0A367WP54_9PROT</name>